<protein>
    <recommendedName>
        <fullName evidence="3">DNA repair photolyase</fullName>
    </recommendedName>
</protein>
<name>A0A0A0SGB9_9VIBR</name>
<accession>A0A0A0SGB9</accession>
<dbReference type="GeneID" id="23444564"/>
<gene>
    <name evidence="1" type="ORF">IX91_07505</name>
</gene>
<dbReference type="RefSeq" id="WP_004749463.1">
    <property type="nucleotide sequence ID" value="NZ_CP009354.1"/>
</dbReference>
<evidence type="ECO:0000313" key="1">
    <source>
        <dbReference type="EMBL" id="AIW14047.1"/>
    </source>
</evidence>
<dbReference type="STRING" id="1051646.IX91_07505"/>
<dbReference type="Pfam" id="PF08902">
    <property type="entry name" value="DUF1848"/>
    <property type="match status" value="1"/>
</dbReference>
<dbReference type="AlphaFoldDB" id="A0A0A0SGB9"/>
<dbReference type="Proteomes" id="UP000030071">
    <property type="component" value="Chromosome 1"/>
</dbReference>
<evidence type="ECO:0000313" key="2">
    <source>
        <dbReference type="Proteomes" id="UP000030071"/>
    </source>
</evidence>
<sequence length="311" mass="35604">MIISASRRTDIPAFYHRWFMSRIREGFLLTRNPFNASQIKRVSLEPQHVDAIVFWTRNAEPLIKHLPKLSEFNYYFQYTITGYPKALEGHLPSTYQSIETFVRLSDIIGPSKIIWRYDPILVSNLTPLSEHKRKFHKIASLLAGKTYRVVISFVDLYTKTEHGLKSVPSLNYRDLTANQGELNDLSMFMVEVCQQYNLAIETCAEGIDLTDIGIQPGKCIDDELMKHVFGIDTTHRKDPNQRTECGCVKSIDIGSYNTCLHGCKYCYATYSETSVQKNRLKHDPNSPFLLGGIEGIDKHLLSKSIAQQTLF</sequence>
<evidence type="ECO:0008006" key="3">
    <source>
        <dbReference type="Google" id="ProtNLM"/>
    </source>
</evidence>
<dbReference type="KEGG" id="vtu:IX91_07505"/>
<organism evidence="1 2">
    <name type="scientific">Vibrio tubiashii ATCC 19109</name>
    <dbReference type="NCBI Taxonomy" id="1051646"/>
    <lineage>
        <taxon>Bacteria</taxon>
        <taxon>Pseudomonadati</taxon>
        <taxon>Pseudomonadota</taxon>
        <taxon>Gammaproteobacteria</taxon>
        <taxon>Vibrionales</taxon>
        <taxon>Vibrionaceae</taxon>
        <taxon>Vibrio</taxon>
        <taxon>Vibrio oreintalis group</taxon>
    </lineage>
</organism>
<dbReference type="EMBL" id="CP009354">
    <property type="protein sequence ID" value="AIW14047.1"/>
    <property type="molecule type" value="Genomic_DNA"/>
</dbReference>
<dbReference type="HOGENOM" id="CLU_069130_0_0_6"/>
<dbReference type="PATRIC" id="fig|1051646.9.peg.1482"/>
<dbReference type="InterPro" id="IPR014998">
    <property type="entry name" value="DUF1848"/>
</dbReference>
<proteinExistence type="predicted"/>
<reference evidence="1 2" key="1">
    <citation type="submission" date="2014-08" db="EMBL/GenBank/DDBJ databases">
        <title>First Complete Genome Sequence of the Shellfish Pathogen Vibrio tubiashii.</title>
        <authorList>
            <person name="Richards G.P."/>
            <person name="Needleman D.S."/>
            <person name="Watson M.A."/>
            <person name="Bono J.L."/>
        </authorList>
    </citation>
    <scope>NUCLEOTIDE SEQUENCE [LARGE SCALE GENOMIC DNA]</scope>
    <source>
        <strain evidence="1 2">ATCC 19109</strain>
    </source>
</reference>
<dbReference type="eggNOG" id="COG1533">
    <property type="taxonomic scope" value="Bacteria"/>
</dbReference>